<dbReference type="EMBL" id="DRYK01000078">
    <property type="protein sequence ID" value="HHP68325.1"/>
    <property type="molecule type" value="Genomic_DNA"/>
</dbReference>
<comment type="caution">
    <text evidence="1">The sequence shown here is derived from an EMBL/GenBank/DDBJ whole genome shotgun (WGS) entry which is preliminary data.</text>
</comment>
<name>A0A7J3Y0J7_9CREN</name>
<dbReference type="Pfam" id="PF09895">
    <property type="entry name" value="DUF2122"/>
    <property type="match status" value="1"/>
</dbReference>
<proteinExistence type="predicted"/>
<accession>A0A7J3Y0J7</accession>
<dbReference type="InterPro" id="IPR018665">
    <property type="entry name" value="DUF2122_RecB-nuclease-rel"/>
</dbReference>
<organism evidence="1">
    <name type="scientific">Thermogladius calderae</name>
    <dbReference type="NCBI Taxonomy" id="1200300"/>
    <lineage>
        <taxon>Archaea</taxon>
        <taxon>Thermoproteota</taxon>
        <taxon>Thermoprotei</taxon>
        <taxon>Desulfurococcales</taxon>
        <taxon>Desulfurococcaceae</taxon>
        <taxon>Thermogladius</taxon>
    </lineage>
</organism>
<gene>
    <name evidence="1" type="ORF">ENM60_06070</name>
</gene>
<dbReference type="AlphaFoldDB" id="A0A7J3Y0J7"/>
<reference evidence="1" key="1">
    <citation type="journal article" date="2020" name="mSystems">
        <title>Genome- and Community-Level Interaction Insights into Carbon Utilization and Element Cycling Functions of Hydrothermarchaeota in Hydrothermal Sediment.</title>
        <authorList>
            <person name="Zhou Z."/>
            <person name="Liu Y."/>
            <person name="Xu W."/>
            <person name="Pan J."/>
            <person name="Luo Z.H."/>
            <person name="Li M."/>
        </authorList>
    </citation>
    <scope>NUCLEOTIDE SEQUENCE [LARGE SCALE GENOMIC DNA]</scope>
    <source>
        <strain evidence="1">SpSt-110</strain>
    </source>
</reference>
<evidence type="ECO:0000313" key="1">
    <source>
        <dbReference type="EMBL" id="HHP68325.1"/>
    </source>
</evidence>
<protein>
    <submittedName>
        <fullName evidence="1">Recombinase RecB</fullName>
    </submittedName>
</protein>
<sequence>MMVIYAGIYSPTSVQRVVDFVRIVYAFPSLTPVVIKPVGAAAQIGVPEAFKISIKLNKPLIVIPELNDAMELLKLAGAYYYSDEGEELELSHVLKTPGNLLLVLPSGESEPSKKELVGVRLFKLKDIPPQLPPLAILSILMYRLFYQIT</sequence>